<dbReference type="InterPro" id="IPR025996">
    <property type="entry name" value="MT1864/Rv1816-like_C"/>
</dbReference>
<dbReference type="InterPro" id="IPR050109">
    <property type="entry name" value="HTH-type_TetR-like_transc_reg"/>
</dbReference>
<dbReference type="Gene3D" id="1.10.357.10">
    <property type="entry name" value="Tetracycline Repressor, domain 2"/>
    <property type="match status" value="1"/>
</dbReference>
<dbReference type="RefSeq" id="WP_176279636.1">
    <property type="nucleotide sequence ID" value="NZ_JABWMH010000003.1"/>
</dbReference>
<evidence type="ECO:0000256" key="4">
    <source>
        <dbReference type="PROSITE-ProRule" id="PRU00335"/>
    </source>
</evidence>
<evidence type="ECO:0000256" key="3">
    <source>
        <dbReference type="ARBA" id="ARBA00023163"/>
    </source>
</evidence>
<reference evidence="6 7" key="1">
    <citation type="submission" date="2020-06" db="EMBL/GenBank/DDBJ databases">
        <authorList>
            <person name="Kim S.-J."/>
            <person name="Park S.-J."/>
        </authorList>
    </citation>
    <scope>NUCLEOTIDE SEQUENCE [LARGE SCALE GENOMIC DNA]</scope>
    <source>
        <strain evidence="6 7">SW-151</strain>
    </source>
</reference>
<evidence type="ECO:0000256" key="2">
    <source>
        <dbReference type="ARBA" id="ARBA00023125"/>
    </source>
</evidence>
<dbReference type="PANTHER" id="PTHR30055:SF220">
    <property type="entry name" value="TETR-FAMILY REGULATORY PROTEIN"/>
    <property type="match status" value="1"/>
</dbReference>
<protein>
    <submittedName>
        <fullName evidence="6">TetR/AcrR family transcriptional regulator</fullName>
    </submittedName>
</protein>
<keyword evidence="7" id="KW-1185">Reference proteome</keyword>
<dbReference type="Pfam" id="PF13305">
    <property type="entry name" value="TetR_C_33"/>
    <property type="match status" value="1"/>
</dbReference>
<organism evidence="6 7">
    <name type="scientific">Parasphingorhabdus flavimaris</name>
    <dbReference type="NCBI Taxonomy" id="266812"/>
    <lineage>
        <taxon>Bacteria</taxon>
        <taxon>Pseudomonadati</taxon>
        <taxon>Pseudomonadota</taxon>
        <taxon>Alphaproteobacteria</taxon>
        <taxon>Sphingomonadales</taxon>
        <taxon>Sphingomonadaceae</taxon>
        <taxon>Parasphingorhabdus</taxon>
    </lineage>
</organism>
<dbReference type="SUPFAM" id="SSF46689">
    <property type="entry name" value="Homeodomain-like"/>
    <property type="match status" value="1"/>
</dbReference>
<comment type="caution">
    <text evidence="6">The sequence shown here is derived from an EMBL/GenBank/DDBJ whole genome shotgun (WGS) entry which is preliminary data.</text>
</comment>
<proteinExistence type="predicted"/>
<feature type="domain" description="HTH tetR-type" evidence="5">
    <location>
        <begin position="10"/>
        <end position="70"/>
    </location>
</feature>
<keyword evidence="3" id="KW-0804">Transcription</keyword>
<accession>A0ABX2N329</accession>
<dbReference type="PRINTS" id="PR00455">
    <property type="entry name" value="HTHTETR"/>
</dbReference>
<dbReference type="PANTHER" id="PTHR30055">
    <property type="entry name" value="HTH-TYPE TRANSCRIPTIONAL REGULATOR RUTR"/>
    <property type="match status" value="1"/>
</dbReference>
<dbReference type="Proteomes" id="UP000652427">
    <property type="component" value="Unassembled WGS sequence"/>
</dbReference>
<name>A0ABX2N329_9SPHN</name>
<dbReference type="InterPro" id="IPR036271">
    <property type="entry name" value="Tet_transcr_reg_TetR-rel_C_sf"/>
</dbReference>
<dbReference type="Pfam" id="PF00440">
    <property type="entry name" value="TetR_N"/>
    <property type="match status" value="1"/>
</dbReference>
<evidence type="ECO:0000313" key="6">
    <source>
        <dbReference type="EMBL" id="NVD28098.1"/>
    </source>
</evidence>
<dbReference type="InterPro" id="IPR009057">
    <property type="entry name" value="Homeodomain-like_sf"/>
</dbReference>
<keyword evidence="2 4" id="KW-0238">DNA-binding</keyword>
<gene>
    <name evidence="6" type="ORF">HUO14_09295</name>
</gene>
<evidence type="ECO:0000256" key="1">
    <source>
        <dbReference type="ARBA" id="ARBA00023015"/>
    </source>
</evidence>
<dbReference type="InterPro" id="IPR001647">
    <property type="entry name" value="HTH_TetR"/>
</dbReference>
<dbReference type="SUPFAM" id="SSF48498">
    <property type="entry name" value="Tetracyclin repressor-like, C-terminal domain"/>
    <property type="match status" value="1"/>
</dbReference>
<sequence length="201" mass="22839">MAKAKQFHHGDLKRALLDAALELLDEQGDSGVGIRAVARKAGVSHAAPVNHFKDRRALLTGLAVTLFDDIQARISERLERTSDDPVLRIESVVRCFFEYGANHPHRYALLWRNDVVDHECEAMRIREDAVYDHICDEIDRLVAGRNVDKHTVAIGLWSMMHGYIDLKIVGMFEDRADSTSGEDRPEALLKMFRTIFDHYGL</sequence>
<evidence type="ECO:0000313" key="7">
    <source>
        <dbReference type="Proteomes" id="UP000652427"/>
    </source>
</evidence>
<dbReference type="EMBL" id="JABWMH010000003">
    <property type="protein sequence ID" value="NVD28098.1"/>
    <property type="molecule type" value="Genomic_DNA"/>
</dbReference>
<evidence type="ECO:0000259" key="5">
    <source>
        <dbReference type="PROSITE" id="PS50977"/>
    </source>
</evidence>
<dbReference type="PROSITE" id="PS50977">
    <property type="entry name" value="HTH_TETR_2"/>
    <property type="match status" value="1"/>
</dbReference>
<keyword evidence="1" id="KW-0805">Transcription regulation</keyword>
<feature type="DNA-binding region" description="H-T-H motif" evidence="4">
    <location>
        <begin position="33"/>
        <end position="52"/>
    </location>
</feature>